<name>A0A4V3ENH2_9ACTN</name>
<organism evidence="2 3">
    <name type="scientific">Naumannella halotolerans</name>
    <dbReference type="NCBI Taxonomy" id="993414"/>
    <lineage>
        <taxon>Bacteria</taxon>
        <taxon>Bacillati</taxon>
        <taxon>Actinomycetota</taxon>
        <taxon>Actinomycetes</taxon>
        <taxon>Propionibacteriales</taxon>
        <taxon>Propionibacteriaceae</taxon>
        <taxon>Naumannella</taxon>
    </lineage>
</organism>
<dbReference type="EMBL" id="SOAW01000001">
    <property type="protein sequence ID" value="TDT33828.1"/>
    <property type="molecule type" value="Genomic_DNA"/>
</dbReference>
<feature type="region of interest" description="Disordered" evidence="1">
    <location>
        <begin position="233"/>
        <end position="335"/>
    </location>
</feature>
<feature type="region of interest" description="Disordered" evidence="1">
    <location>
        <begin position="98"/>
        <end position="210"/>
    </location>
</feature>
<evidence type="ECO:0000313" key="2">
    <source>
        <dbReference type="EMBL" id="TDT33828.1"/>
    </source>
</evidence>
<gene>
    <name evidence="2" type="ORF">CLV29_1463</name>
</gene>
<protein>
    <submittedName>
        <fullName evidence="2">Uncharacterized protein</fullName>
    </submittedName>
</protein>
<evidence type="ECO:0000313" key="3">
    <source>
        <dbReference type="Proteomes" id="UP000295371"/>
    </source>
</evidence>
<comment type="caution">
    <text evidence="2">The sequence shown here is derived from an EMBL/GenBank/DDBJ whole genome shotgun (WGS) entry which is preliminary data.</text>
</comment>
<dbReference type="AlphaFoldDB" id="A0A4V3ENH2"/>
<dbReference type="Proteomes" id="UP000295371">
    <property type="component" value="Unassembled WGS sequence"/>
</dbReference>
<accession>A0A4V3ENH2</accession>
<proteinExistence type="predicted"/>
<feature type="compositionally biased region" description="Basic residues" evidence="1">
    <location>
        <begin position="245"/>
        <end position="256"/>
    </location>
</feature>
<feature type="compositionally biased region" description="Basic and acidic residues" evidence="1">
    <location>
        <begin position="170"/>
        <end position="187"/>
    </location>
</feature>
<evidence type="ECO:0000256" key="1">
    <source>
        <dbReference type="SAM" id="MobiDB-lite"/>
    </source>
</evidence>
<feature type="compositionally biased region" description="Basic and acidic residues" evidence="1">
    <location>
        <begin position="111"/>
        <end position="124"/>
    </location>
</feature>
<sequence>MEFGFLDREARCHRRSGDRAALAVRPRLGAPLGAGGAVSPAHTEIAGGVVPTVGDRTVLPARLCRSGLCRRRPRGEHRSHLVDRCDPAGGGGHLGGAAAWSVGTDRPVGGTDHRPARRADDHRCRSVHRFRTAGRLSVDRSRRRRPGVGHVPGTPPGAAGPGSGAGDDGDPFHRRFGGDDHHRRVERAAPTTGDLAVLGRGGAARPRTHPSGVCRLLVTAAAGRCHRIERTVVPGGADDDPRRGAAVRRTVHRDHRHRDLGGRRRRRPGACGGAVARPCRGQTDRARVGVATGGSRRETGKGWPRQLSGTGDAGEVDRCCRSGNLHVGRRSPDGG</sequence>
<reference evidence="2 3" key="1">
    <citation type="submission" date="2019-03" db="EMBL/GenBank/DDBJ databases">
        <title>Genomic Encyclopedia of Archaeal and Bacterial Type Strains, Phase II (KMG-II): from individual species to whole genera.</title>
        <authorList>
            <person name="Goeker M."/>
        </authorList>
    </citation>
    <scope>NUCLEOTIDE SEQUENCE [LARGE SCALE GENOMIC DNA]</scope>
    <source>
        <strain evidence="2 3">DSM 24323</strain>
    </source>
</reference>
<keyword evidence="3" id="KW-1185">Reference proteome</keyword>